<comment type="caution">
    <text evidence="4">The sequence shown here is derived from an EMBL/GenBank/DDBJ whole genome shotgun (WGS) entry which is preliminary data.</text>
</comment>
<gene>
    <name evidence="4" type="ORF">FNK824_LOCUS37282</name>
    <name evidence="3" type="ORF">SEV965_LOCUS38507</name>
</gene>
<protein>
    <submittedName>
        <fullName evidence="4">Uncharacterized protein</fullName>
    </submittedName>
</protein>
<dbReference type="EMBL" id="CAJNOU010009586">
    <property type="protein sequence ID" value="CAF1547650.1"/>
    <property type="molecule type" value="Genomic_DNA"/>
</dbReference>
<accession>A0A820CRG4</accession>
<evidence type="ECO:0000256" key="1">
    <source>
        <dbReference type="SAM" id="MobiDB-lite"/>
    </source>
</evidence>
<evidence type="ECO:0000313" key="3">
    <source>
        <dbReference type="EMBL" id="CAF1547650.1"/>
    </source>
</evidence>
<feature type="signal peptide" evidence="2">
    <location>
        <begin position="1"/>
        <end position="17"/>
    </location>
</feature>
<feature type="region of interest" description="Disordered" evidence="1">
    <location>
        <begin position="156"/>
        <end position="194"/>
    </location>
</feature>
<organism evidence="4 5">
    <name type="scientific">Rotaria sordida</name>
    <dbReference type="NCBI Taxonomy" id="392033"/>
    <lineage>
        <taxon>Eukaryota</taxon>
        <taxon>Metazoa</taxon>
        <taxon>Spiralia</taxon>
        <taxon>Gnathifera</taxon>
        <taxon>Rotifera</taxon>
        <taxon>Eurotatoria</taxon>
        <taxon>Bdelloidea</taxon>
        <taxon>Philodinida</taxon>
        <taxon>Philodinidae</taxon>
        <taxon>Rotaria</taxon>
    </lineage>
</organism>
<feature type="chain" id="PRO_5036236632" evidence="2">
    <location>
        <begin position="18"/>
        <end position="194"/>
    </location>
</feature>
<keyword evidence="2" id="KW-0732">Signal</keyword>
<reference evidence="4" key="1">
    <citation type="submission" date="2021-02" db="EMBL/GenBank/DDBJ databases">
        <authorList>
            <person name="Nowell W R."/>
        </authorList>
    </citation>
    <scope>NUCLEOTIDE SEQUENCE</scope>
</reference>
<dbReference type="Proteomes" id="UP000663889">
    <property type="component" value="Unassembled WGS sequence"/>
</dbReference>
<evidence type="ECO:0000313" key="4">
    <source>
        <dbReference type="EMBL" id="CAF4221819.1"/>
    </source>
</evidence>
<name>A0A820CRG4_9BILA</name>
<dbReference type="EMBL" id="CAJOBE010018609">
    <property type="protein sequence ID" value="CAF4221819.1"/>
    <property type="molecule type" value="Genomic_DNA"/>
</dbReference>
<dbReference type="AlphaFoldDB" id="A0A820CRG4"/>
<sequence length="194" mass="22232">MSYILLYLVIASGYIIGAPIFEESIQYRLVECISTENETLSKNIVELSNINETCIKVNKSSSSGDQVYLYILPQIDSTIQIQITTDDCSLPLPDLYLSLCNDDIDYNYTQVMVTFPYTNLTSIYIIDNNENSSTTESILSTDRTDPTLYQTLHYIHHNSDEDEDEDENKINDKSPSYLDEYIHQMDNSSEEDID</sequence>
<evidence type="ECO:0000313" key="5">
    <source>
        <dbReference type="Proteomes" id="UP000663874"/>
    </source>
</evidence>
<dbReference type="Proteomes" id="UP000663874">
    <property type="component" value="Unassembled WGS sequence"/>
</dbReference>
<evidence type="ECO:0000256" key="2">
    <source>
        <dbReference type="SAM" id="SignalP"/>
    </source>
</evidence>
<proteinExistence type="predicted"/>